<organism evidence="1 2">
    <name type="scientific">Paenarthrobacter aurescens</name>
    <name type="common">Arthrobacter aurescens</name>
    <dbReference type="NCBI Taxonomy" id="43663"/>
    <lineage>
        <taxon>Bacteria</taxon>
        <taxon>Bacillati</taxon>
        <taxon>Actinomycetota</taxon>
        <taxon>Actinomycetes</taxon>
        <taxon>Micrococcales</taxon>
        <taxon>Micrococcaceae</taxon>
        <taxon>Paenarthrobacter</taxon>
    </lineage>
</organism>
<protein>
    <submittedName>
        <fullName evidence="1">Uncharacterized protein</fullName>
    </submittedName>
</protein>
<dbReference type="Proteomes" id="UP000317715">
    <property type="component" value="Unassembled WGS sequence"/>
</dbReference>
<gene>
    <name evidence="1" type="ORF">AAU01_39050</name>
</gene>
<dbReference type="AlphaFoldDB" id="A0A4Y3NH31"/>
<dbReference type="EMBL" id="BJMD01000038">
    <property type="protein sequence ID" value="GEB21150.1"/>
    <property type="molecule type" value="Genomic_DNA"/>
</dbReference>
<evidence type="ECO:0000313" key="2">
    <source>
        <dbReference type="Proteomes" id="UP000317715"/>
    </source>
</evidence>
<name>A0A4Y3NH31_PAEAU</name>
<sequence length="69" mass="7081">MGCAQWFSGGAEVGDYFGNHGSGGHGVDPLLEECSGSEVFAAAHCLAYVGVGSYEYGEDRFEGLGVEGS</sequence>
<reference evidence="1 2" key="1">
    <citation type="submission" date="2019-06" db="EMBL/GenBank/DDBJ databases">
        <title>Whole genome shotgun sequence of Paenarthrobacter aurescens NBRC 12136.</title>
        <authorList>
            <person name="Hosoyama A."/>
            <person name="Uohara A."/>
            <person name="Ohji S."/>
            <person name="Ichikawa N."/>
        </authorList>
    </citation>
    <scope>NUCLEOTIDE SEQUENCE [LARGE SCALE GENOMIC DNA]</scope>
    <source>
        <strain evidence="1 2">NBRC 12136</strain>
    </source>
</reference>
<keyword evidence="2" id="KW-1185">Reference proteome</keyword>
<proteinExistence type="predicted"/>
<evidence type="ECO:0000313" key="1">
    <source>
        <dbReference type="EMBL" id="GEB21150.1"/>
    </source>
</evidence>
<comment type="caution">
    <text evidence="1">The sequence shown here is derived from an EMBL/GenBank/DDBJ whole genome shotgun (WGS) entry which is preliminary data.</text>
</comment>
<accession>A0A4Y3NH31</accession>